<gene>
    <name evidence="2" type="ORF">FVEG_03880</name>
</gene>
<feature type="compositionally biased region" description="Polar residues" evidence="1">
    <location>
        <begin position="49"/>
        <end position="75"/>
    </location>
</feature>
<evidence type="ECO:0000313" key="2">
    <source>
        <dbReference type="EMBL" id="EWG41889.1"/>
    </source>
</evidence>
<dbReference type="KEGG" id="fvr:FVEG_03880"/>
<organism evidence="2 3">
    <name type="scientific">Gibberella moniliformis (strain M3125 / FGSC 7600)</name>
    <name type="common">Maize ear and stalk rot fungus</name>
    <name type="synonym">Fusarium verticillioides</name>
    <dbReference type="NCBI Taxonomy" id="334819"/>
    <lineage>
        <taxon>Eukaryota</taxon>
        <taxon>Fungi</taxon>
        <taxon>Dikarya</taxon>
        <taxon>Ascomycota</taxon>
        <taxon>Pezizomycotina</taxon>
        <taxon>Sordariomycetes</taxon>
        <taxon>Hypocreomycetidae</taxon>
        <taxon>Hypocreales</taxon>
        <taxon>Nectriaceae</taxon>
        <taxon>Fusarium</taxon>
        <taxon>Fusarium fujikuroi species complex</taxon>
    </lineage>
</organism>
<dbReference type="GeneID" id="30061986"/>
<dbReference type="EMBL" id="DS022245">
    <property type="protein sequence ID" value="EWG41889.1"/>
    <property type="molecule type" value="Genomic_DNA"/>
</dbReference>
<feature type="compositionally biased region" description="Basic and acidic residues" evidence="1">
    <location>
        <begin position="316"/>
        <end position="328"/>
    </location>
</feature>
<feature type="compositionally biased region" description="Basic residues" evidence="1">
    <location>
        <begin position="248"/>
        <end position="257"/>
    </location>
</feature>
<feature type="compositionally biased region" description="Basic residues" evidence="1">
    <location>
        <begin position="329"/>
        <end position="341"/>
    </location>
</feature>
<dbReference type="AlphaFoldDB" id="W7M2Z4"/>
<proteinExistence type="predicted"/>
<feature type="region of interest" description="Disordered" evidence="1">
    <location>
        <begin position="660"/>
        <end position="685"/>
    </location>
</feature>
<accession>W7M2Z4</accession>
<dbReference type="eggNOG" id="ENOG502T58A">
    <property type="taxonomic scope" value="Eukaryota"/>
</dbReference>
<dbReference type="RefSeq" id="XP_018748080.1">
    <property type="nucleotide sequence ID" value="XM_018891546.1"/>
</dbReference>
<feature type="compositionally biased region" description="Acidic residues" evidence="1">
    <location>
        <begin position="376"/>
        <end position="388"/>
    </location>
</feature>
<evidence type="ECO:0000313" key="3">
    <source>
        <dbReference type="Proteomes" id="UP000009096"/>
    </source>
</evidence>
<dbReference type="OrthoDB" id="5236024at2759"/>
<feature type="compositionally biased region" description="Acidic residues" evidence="1">
    <location>
        <begin position="354"/>
        <end position="363"/>
    </location>
</feature>
<feature type="compositionally biased region" description="Low complexity" evidence="1">
    <location>
        <begin position="150"/>
        <end position="163"/>
    </location>
</feature>
<dbReference type="VEuPathDB" id="FungiDB:FVEG_03880"/>
<evidence type="ECO:0000256" key="1">
    <source>
        <dbReference type="SAM" id="MobiDB-lite"/>
    </source>
</evidence>
<dbReference type="EMBL" id="CM000579">
    <property type="protein sequence ID" value="EWG41889.1"/>
    <property type="molecule type" value="Genomic_DNA"/>
</dbReference>
<reference evidence="2 3" key="1">
    <citation type="journal article" date="2010" name="Nature">
        <title>Comparative genomics reveals mobile pathogenicity chromosomes in Fusarium.</title>
        <authorList>
            <person name="Ma L.J."/>
            <person name="van der Does H.C."/>
            <person name="Borkovich K.A."/>
            <person name="Coleman J.J."/>
            <person name="Daboussi M.J."/>
            <person name="Di Pietro A."/>
            <person name="Dufresne M."/>
            <person name="Freitag M."/>
            <person name="Grabherr M."/>
            <person name="Henrissat B."/>
            <person name="Houterman P.M."/>
            <person name="Kang S."/>
            <person name="Shim W.B."/>
            <person name="Woloshuk C."/>
            <person name="Xie X."/>
            <person name="Xu J.R."/>
            <person name="Antoniw J."/>
            <person name="Baker S.E."/>
            <person name="Bluhm B.H."/>
            <person name="Breakspear A."/>
            <person name="Brown D.W."/>
            <person name="Butchko R.A."/>
            <person name="Chapman S."/>
            <person name="Coulson R."/>
            <person name="Coutinho P.M."/>
            <person name="Danchin E.G."/>
            <person name="Diener A."/>
            <person name="Gale L.R."/>
            <person name="Gardiner D.M."/>
            <person name="Goff S."/>
            <person name="Hammond-Kosack K.E."/>
            <person name="Hilburn K."/>
            <person name="Hua-Van A."/>
            <person name="Jonkers W."/>
            <person name="Kazan K."/>
            <person name="Kodira C.D."/>
            <person name="Koehrsen M."/>
            <person name="Kumar L."/>
            <person name="Lee Y.H."/>
            <person name="Li L."/>
            <person name="Manners J.M."/>
            <person name="Miranda-Saavedra D."/>
            <person name="Mukherjee M."/>
            <person name="Park G."/>
            <person name="Park J."/>
            <person name="Park S.Y."/>
            <person name="Proctor R.H."/>
            <person name="Regev A."/>
            <person name="Ruiz-Roldan M.C."/>
            <person name="Sain D."/>
            <person name="Sakthikumar S."/>
            <person name="Sykes S."/>
            <person name="Schwartz D.C."/>
            <person name="Turgeon B.G."/>
            <person name="Wapinski I."/>
            <person name="Yoder O."/>
            <person name="Young S."/>
            <person name="Zeng Q."/>
            <person name="Zhou S."/>
            <person name="Galagan J."/>
            <person name="Cuomo C.A."/>
            <person name="Kistler H.C."/>
            <person name="Rep M."/>
        </authorList>
    </citation>
    <scope>NUCLEOTIDE SEQUENCE [LARGE SCALE GENOMIC DNA]</scope>
    <source>
        <strain evidence="3">M3125 / FGSC 7600</strain>
    </source>
</reference>
<protein>
    <submittedName>
        <fullName evidence="2">Uncharacterized protein</fullName>
    </submittedName>
</protein>
<name>W7M2Z4_GIBM7</name>
<feature type="compositionally biased region" description="Basic and acidic residues" evidence="1">
    <location>
        <begin position="364"/>
        <end position="375"/>
    </location>
</feature>
<feature type="region of interest" description="Disordered" evidence="1">
    <location>
        <begin position="1"/>
        <end position="388"/>
    </location>
</feature>
<sequence length="815" mass="93221">MVVQLRSRGKAGGSSAEPEATVNPRKRTRRKQSEISSALRSNIEVHINASGSNSSRQSTIHAIPQDQPSTNQSRVTRSKRANTPLGKLPSPAPRKHLATDAGFKRLRRSRRKVALESAEGDEQPQLNQKHEEASEGEENALPEHPDLMTIINSNILDSNNSRNELPQSRAGRRMSGAEAPQTVESDENFALDGIQQEQEPDNAENNQVSAPSPEQPEAPHEEHRVSGQGAPPATQEMAKINPSSQKKPLPRKRRRQSQKPPYGAPGYNARGVSPELGSALPEAVAIEASTPQQVHAGGDYYDVPSDGEQPSQSILSRRERETHGTQAEHKRKTKQGKRKRNQHEQQNGQIPTQAEEEPEEERNEEGTRKKDKNGDQDGEYENADQDGEWEYQNEDIEFDDNEPAAEHELDISDLTEDSLLLDEPPSGSQTLLTPTAWVKRDTVQKLVRTTAYSGWMNGRKWKDGILALAKAASEALEVNGRVRSRLILGKLHSLHELCKEIPSSSNSQQLEYFREHTAQLSILYTTLRVAIDEFISSINTIMEQGDAKQVGQGFQYVTKLHRRIIPMLVLVLDRIFEAGRPDESAEKREFTVYTLEPLERTAGWIQRLSQVVESWYELYSPRRERDRSEKSKEHRRVFRETTKRLKASLEKARERIDASKRAPIERKRNMQKDEAIRREREADAQRRREIQDMQMQRFLQSMQKIESSQARPSTIGSYRGAVRFRYVASQPSLMRSQEPSDDDYFEKHGWHYWEDDHLLSLIRTTSHPNYEVLHRMLPNRDPDELKERSDYLRMVMRDKYERKGIQPPRWCVAED</sequence>
<dbReference type="Proteomes" id="UP000009096">
    <property type="component" value="Chromosome 2"/>
</dbReference>
<feature type="compositionally biased region" description="Polar residues" evidence="1">
    <location>
        <begin position="203"/>
        <end position="212"/>
    </location>
</feature>
<keyword evidence="3" id="KW-1185">Reference proteome</keyword>